<feature type="domain" description="EAL" evidence="2">
    <location>
        <begin position="753"/>
        <end position="1007"/>
    </location>
</feature>
<dbReference type="NCBIfam" id="TIGR00254">
    <property type="entry name" value="GGDEF"/>
    <property type="match status" value="1"/>
</dbReference>
<dbReference type="SUPFAM" id="SSF103190">
    <property type="entry name" value="Sensory domain-like"/>
    <property type="match status" value="1"/>
</dbReference>
<dbReference type="SMART" id="SM00052">
    <property type="entry name" value="EAL"/>
    <property type="match status" value="1"/>
</dbReference>
<dbReference type="OrthoDB" id="9176779at2"/>
<dbReference type="Gene3D" id="3.20.20.450">
    <property type="entry name" value="EAL domain"/>
    <property type="match status" value="1"/>
</dbReference>
<name>A0A081FU74_9GAMM</name>
<dbReference type="Pfam" id="PF00563">
    <property type="entry name" value="EAL"/>
    <property type="match status" value="1"/>
</dbReference>
<evidence type="ECO:0000259" key="3">
    <source>
        <dbReference type="PROSITE" id="PS50887"/>
    </source>
</evidence>
<dbReference type="Proteomes" id="UP000028252">
    <property type="component" value="Unassembled WGS sequence"/>
</dbReference>
<dbReference type="Gene3D" id="3.30.70.270">
    <property type="match status" value="1"/>
</dbReference>
<keyword evidence="1" id="KW-0472">Membrane</keyword>
<dbReference type="CDD" id="cd01948">
    <property type="entry name" value="EAL"/>
    <property type="match status" value="1"/>
</dbReference>
<dbReference type="AlphaFoldDB" id="A0A081FU74"/>
<dbReference type="SUPFAM" id="SSF55073">
    <property type="entry name" value="Nucleotide cyclase"/>
    <property type="match status" value="1"/>
</dbReference>
<evidence type="ECO:0000313" key="4">
    <source>
        <dbReference type="EMBL" id="KEA62079.1"/>
    </source>
</evidence>
<dbReference type="PROSITE" id="PS50883">
    <property type="entry name" value="EAL"/>
    <property type="match status" value="1"/>
</dbReference>
<dbReference type="InterPro" id="IPR001633">
    <property type="entry name" value="EAL_dom"/>
</dbReference>
<evidence type="ECO:0000259" key="2">
    <source>
        <dbReference type="PROSITE" id="PS50883"/>
    </source>
</evidence>
<dbReference type="InterPro" id="IPR048760">
    <property type="entry name" value="VP0354-like_sensor_dom"/>
</dbReference>
<dbReference type="PATRIC" id="fig|1232683.4.peg.3681"/>
<protein>
    <submittedName>
        <fullName evidence="4">Diguanylate cyclase</fullName>
    </submittedName>
</protein>
<sequence length="1028" mass="115935">MQLKTRTAAWVALSVLTLFLLGVIGFWSLDYSQRKDIEASRTAERATAAGYAISRQINSIFSDLIFFGQGAAFRELQIDPTADRGDLEQIWLQYLSERPYLQQLRYLTEEGRERIRVHRVAGQVRAVATKGLQDKSARYYFRQALQLEPGQLYLSPLDLNVENGEIERPFRPMVRFALRLASGHRLEGDGMLVLNVDANYLLRPLLDMGMAPGELLLADSSGRLLIDSSGKPYWELGHEIPNGQLSTTLFDIDSGAEPLIVKDGGDVTARVRLSVKSDPLGDQALKAVHATSMPWYVIVHGHTPFLPLQQSVLQLVWSLMLLLSLFFLCIQLLRRSFQAERALVQSRYFEKVAKERARENESMIAQLGEGVLLFDQDQRLVRGNSAAQRLLEGRVEAFDDSLVAHMALPELCRFGHLQAGPAELVMESDPPRLIQACVSHLVMDAQPHHLVVLSEHGRVDSTGRQVFQMGQMLDASEELILLLKADLTLEYINARAKELLGIRSCVEMPVNFADLGFHLDDDLRVLMSGLTHDGARTEGGGELLRAGKARSIGFVIHRLCHYQGSLHFEMRIRDITQYMEAEEYLNRLGENDLLRVMASRVQLARQFETLMAPGKRLALMVVDIDRLRMINNSLGYRAGDVAIRQFSRRLVESAPSALVARLSADSFVLVCDGNEALVFEQIEAIKANMVQPMELAGQLIKISFSTGIAYWPEHSRQFEPLLQAALVALNKIKGMRGQVSVFEPHFADTNREQLNLEEYLKRAIEEKRFELWYQPIVNAANGRIEEFEALMRLRDEGGDLISPERFIPLLEESGWIMLIEPWLLRAAASAASLLSRRVPGGCCVAVNICGQQLLDNGFIERILRILEETACEPGWISLEVTERQFLENPERVIQVLQALRELGIRVAVDDFGTGYSSLAYVKRLPVEHLKIDREFIRELPHSEPDKAIVRSVGRMCDGLGMRVIAEGVETKEQMQWLYNHRVFLYQGYLFARPAPLESWLSEEALAMVVRPLKEGRDTSSIEPQSSVS</sequence>
<dbReference type="CDD" id="cd01949">
    <property type="entry name" value="GGDEF"/>
    <property type="match status" value="1"/>
</dbReference>
<dbReference type="Pfam" id="PF21623">
    <property type="entry name" value="HK_sensor_dom_bact"/>
    <property type="match status" value="1"/>
</dbReference>
<dbReference type="InterPro" id="IPR035919">
    <property type="entry name" value="EAL_sf"/>
</dbReference>
<dbReference type="InterPro" id="IPR029787">
    <property type="entry name" value="Nucleotide_cyclase"/>
</dbReference>
<comment type="caution">
    <text evidence="4">The sequence shown here is derived from an EMBL/GenBank/DDBJ whole genome shotgun (WGS) entry which is preliminary data.</text>
</comment>
<dbReference type="InterPro" id="IPR052155">
    <property type="entry name" value="Biofilm_reg_signaling"/>
</dbReference>
<feature type="transmembrane region" description="Helical" evidence="1">
    <location>
        <begin position="7"/>
        <end position="29"/>
    </location>
</feature>
<dbReference type="RefSeq" id="WP_036191260.1">
    <property type="nucleotide sequence ID" value="NZ_JMQN01000057.1"/>
</dbReference>
<dbReference type="PANTHER" id="PTHR44757:SF2">
    <property type="entry name" value="BIOFILM ARCHITECTURE MAINTENANCE PROTEIN MBAA"/>
    <property type="match status" value="1"/>
</dbReference>
<accession>A0A081FU74</accession>
<keyword evidence="1" id="KW-1133">Transmembrane helix</keyword>
<dbReference type="EMBL" id="JMQN01000057">
    <property type="protein sequence ID" value="KEA62079.1"/>
    <property type="molecule type" value="Genomic_DNA"/>
</dbReference>
<feature type="domain" description="GGDEF" evidence="3">
    <location>
        <begin position="615"/>
        <end position="744"/>
    </location>
</feature>
<dbReference type="eggNOG" id="COG5001">
    <property type="taxonomic scope" value="Bacteria"/>
</dbReference>
<proteinExistence type="predicted"/>
<reference evidence="4 5" key="1">
    <citation type="submission" date="2014-04" db="EMBL/GenBank/DDBJ databases">
        <title>Marinobacterium kochiensis sp. nov., isolated from sediment sample collected from Kochi backwaters in Kerala, India.</title>
        <authorList>
            <person name="Singh A."/>
            <person name="Pinnaka A.K."/>
        </authorList>
    </citation>
    <scope>NUCLEOTIDE SEQUENCE [LARGE SCALE GENOMIC DNA]</scope>
    <source>
        <strain evidence="4 5">AK27</strain>
    </source>
</reference>
<dbReference type="Pfam" id="PF00990">
    <property type="entry name" value="GGDEF"/>
    <property type="match status" value="1"/>
</dbReference>
<dbReference type="PROSITE" id="PS50887">
    <property type="entry name" value="GGDEF"/>
    <property type="match status" value="1"/>
</dbReference>
<organism evidence="4 5">
    <name type="scientific">Marinobacterium lacunae</name>
    <dbReference type="NCBI Taxonomy" id="1232683"/>
    <lineage>
        <taxon>Bacteria</taxon>
        <taxon>Pseudomonadati</taxon>
        <taxon>Pseudomonadota</taxon>
        <taxon>Gammaproteobacteria</taxon>
        <taxon>Oceanospirillales</taxon>
        <taxon>Oceanospirillaceae</taxon>
        <taxon>Marinobacterium</taxon>
    </lineage>
</organism>
<evidence type="ECO:0000313" key="5">
    <source>
        <dbReference type="Proteomes" id="UP000028252"/>
    </source>
</evidence>
<dbReference type="SMART" id="SM00267">
    <property type="entry name" value="GGDEF"/>
    <property type="match status" value="1"/>
</dbReference>
<dbReference type="SUPFAM" id="SSF141868">
    <property type="entry name" value="EAL domain-like"/>
    <property type="match status" value="1"/>
</dbReference>
<dbReference type="Gene3D" id="3.30.450.20">
    <property type="entry name" value="PAS domain"/>
    <property type="match status" value="1"/>
</dbReference>
<dbReference type="InterPro" id="IPR043128">
    <property type="entry name" value="Rev_trsase/Diguanyl_cyclase"/>
</dbReference>
<evidence type="ECO:0000256" key="1">
    <source>
        <dbReference type="SAM" id="Phobius"/>
    </source>
</evidence>
<dbReference type="InterPro" id="IPR029151">
    <property type="entry name" value="Sensor-like_sf"/>
</dbReference>
<keyword evidence="5" id="KW-1185">Reference proteome</keyword>
<gene>
    <name evidence="4" type="ORF">ADIMK_3740</name>
</gene>
<dbReference type="PANTHER" id="PTHR44757">
    <property type="entry name" value="DIGUANYLATE CYCLASE DGCP"/>
    <property type="match status" value="1"/>
</dbReference>
<keyword evidence="1" id="KW-0812">Transmembrane</keyword>
<dbReference type="InterPro" id="IPR000160">
    <property type="entry name" value="GGDEF_dom"/>
</dbReference>
<dbReference type="STRING" id="1232683.ADIMK_3740"/>